<organism evidence="2 3">
    <name type="scientific">Shimia aestuarii</name>
    <dbReference type="NCBI Taxonomy" id="254406"/>
    <lineage>
        <taxon>Bacteria</taxon>
        <taxon>Pseudomonadati</taxon>
        <taxon>Pseudomonadota</taxon>
        <taxon>Alphaproteobacteria</taxon>
        <taxon>Rhodobacterales</taxon>
        <taxon>Roseobacteraceae</taxon>
    </lineage>
</organism>
<dbReference type="RefSeq" id="WP_093096217.1">
    <property type="nucleotide sequence ID" value="NZ_FOTQ01000011.1"/>
</dbReference>
<protein>
    <submittedName>
        <fullName evidence="2">Crotonobetainyl-CoA:carnitine CoA-transferase CaiB</fullName>
    </submittedName>
</protein>
<sequence>MSNQVLDGLLVIDMSEVFQGPLAAQVLGDFGADVIKIERAGTGEALRGSDPASTAKGMMSSHFAATNRNKRSIALDAKKPEDAETLQALLDRADVLIHNFRPGVAERLGIGYDALHARNPRLIYAWASGYGDTGPLAKAGGQDLIIQSLSGMARESASSGGAPSFVNPPAIDYASGQTLAQGILLALLNRERTGKGQRVAINLLDTAMAIQSLEAATTLMHGVTTKWFDLAANFVFKTSDGYLTVLGFFRPNPLQSLCKALGLPDASTAEHLATPDQQRIHRDEIRDLLSGAFLELTTAEAHRRVSAEDLLCQPAQSLAEALAHPQIEASGLLINAPLPDGQNARLVGNPLKLSDNPAQLRHGPPALDADRAEILNWLHSPK</sequence>
<dbReference type="STRING" id="254406.SAMN04488042_1118"/>
<dbReference type="EMBL" id="FOTQ01000011">
    <property type="protein sequence ID" value="SFM63683.1"/>
    <property type="molecule type" value="Genomic_DNA"/>
</dbReference>
<dbReference type="AlphaFoldDB" id="A0A1I4SHA4"/>
<dbReference type="Gene3D" id="3.40.50.10540">
    <property type="entry name" value="Crotonobetainyl-coa:carnitine coa-transferase, domain 1"/>
    <property type="match status" value="1"/>
</dbReference>
<proteinExistence type="predicted"/>
<accession>A0A1I4SHA4</accession>
<gene>
    <name evidence="2" type="ORF">SAMN04488042_1118</name>
</gene>
<dbReference type="InterPro" id="IPR023606">
    <property type="entry name" value="CoA-Trfase_III_dom_1_sf"/>
</dbReference>
<evidence type="ECO:0000313" key="3">
    <source>
        <dbReference type="Proteomes" id="UP000199144"/>
    </source>
</evidence>
<dbReference type="Pfam" id="PF02515">
    <property type="entry name" value="CoA_transf_3"/>
    <property type="match status" value="1"/>
</dbReference>
<keyword evidence="3" id="KW-1185">Reference proteome</keyword>
<dbReference type="OrthoDB" id="7208981at2"/>
<dbReference type="InterPro" id="IPR044855">
    <property type="entry name" value="CoA-Trfase_III_dom3_sf"/>
</dbReference>
<evidence type="ECO:0000256" key="1">
    <source>
        <dbReference type="ARBA" id="ARBA00022679"/>
    </source>
</evidence>
<dbReference type="Proteomes" id="UP000199144">
    <property type="component" value="Unassembled WGS sequence"/>
</dbReference>
<evidence type="ECO:0000313" key="2">
    <source>
        <dbReference type="EMBL" id="SFM63683.1"/>
    </source>
</evidence>
<name>A0A1I4SHA4_9RHOB</name>
<dbReference type="PANTHER" id="PTHR48207:SF4">
    <property type="entry name" value="BLL6097 PROTEIN"/>
    <property type="match status" value="1"/>
</dbReference>
<dbReference type="PANTHER" id="PTHR48207">
    <property type="entry name" value="SUCCINATE--HYDROXYMETHYLGLUTARATE COA-TRANSFERASE"/>
    <property type="match status" value="1"/>
</dbReference>
<dbReference type="Gene3D" id="3.30.1540.10">
    <property type="entry name" value="formyl-coa transferase, domain 3"/>
    <property type="match status" value="1"/>
</dbReference>
<dbReference type="InterPro" id="IPR003673">
    <property type="entry name" value="CoA-Trfase_fam_III"/>
</dbReference>
<dbReference type="InterPro" id="IPR050483">
    <property type="entry name" value="CoA-transferase_III_domain"/>
</dbReference>
<dbReference type="SUPFAM" id="SSF89796">
    <property type="entry name" value="CoA-transferase family III (CaiB/BaiF)"/>
    <property type="match status" value="1"/>
</dbReference>
<reference evidence="2 3" key="1">
    <citation type="submission" date="2016-10" db="EMBL/GenBank/DDBJ databases">
        <authorList>
            <person name="de Groot N.N."/>
        </authorList>
    </citation>
    <scope>NUCLEOTIDE SEQUENCE [LARGE SCALE GENOMIC DNA]</scope>
    <source>
        <strain evidence="2 3">DSM 15283</strain>
    </source>
</reference>
<dbReference type="GO" id="GO:0008410">
    <property type="term" value="F:CoA-transferase activity"/>
    <property type="evidence" value="ECO:0007669"/>
    <property type="project" value="TreeGrafter"/>
</dbReference>
<keyword evidence="1 2" id="KW-0808">Transferase</keyword>